<dbReference type="GO" id="GO:0016787">
    <property type="term" value="F:hydrolase activity"/>
    <property type="evidence" value="ECO:0007669"/>
    <property type="project" value="UniProtKB-KW"/>
</dbReference>
<comment type="caution">
    <text evidence="5">The sequence shown here is derived from an EMBL/GenBank/DDBJ whole genome shotgun (WGS) entry which is preliminary data.</text>
</comment>
<evidence type="ECO:0000313" key="6">
    <source>
        <dbReference type="Proteomes" id="UP001623592"/>
    </source>
</evidence>
<dbReference type="GO" id="GO:0004519">
    <property type="term" value="F:endonuclease activity"/>
    <property type="evidence" value="ECO:0007669"/>
    <property type="project" value="UniProtKB-KW"/>
</dbReference>
<dbReference type="Gene3D" id="3.90.220.20">
    <property type="entry name" value="DNA methylase specificity domains"/>
    <property type="match status" value="1"/>
</dbReference>
<feature type="domain" description="Type I restriction modification DNA specificity" evidence="4">
    <location>
        <begin position="5"/>
        <end position="160"/>
    </location>
</feature>
<dbReference type="Proteomes" id="UP001623592">
    <property type="component" value="Unassembled WGS sequence"/>
</dbReference>
<dbReference type="EMBL" id="JBJIAA010000022">
    <property type="protein sequence ID" value="MFL0252928.1"/>
    <property type="molecule type" value="Genomic_DNA"/>
</dbReference>
<reference evidence="5 6" key="1">
    <citation type="submission" date="2024-11" db="EMBL/GenBank/DDBJ databases">
        <authorList>
            <person name="Heng Y.C."/>
            <person name="Lim A.C.H."/>
            <person name="Lee J.K.Y."/>
            <person name="Kittelmann S."/>
        </authorList>
    </citation>
    <scope>NUCLEOTIDE SEQUENCE [LARGE SCALE GENOMIC DNA]</scope>
    <source>
        <strain evidence="5 6">WILCCON 0114</strain>
    </source>
</reference>
<keyword evidence="5" id="KW-0540">Nuclease</keyword>
<dbReference type="Pfam" id="PF01420">
    <property type="entry name" value="Methylase_S"/>
    <property type="match status" value="1"/>
</dbReference>
<dbReference type="SUPFAM" id="SSF116734">
    <property type="entry name" value="DNA methylase specificity domain"/>
    <property type="match status" value="1"/>
</dbReference>
<dbReference type="InterPro" id="IPR044946">
    <property type="entry name" value="Restrct_endonuc_typeI_TRD_sf"/>
</dbReference>
<evidence type="ECO:0000256" key="1">
    <source>
        <dbReference type="ARBA" id="ARBA00010923"/>
    </source>
</evidence>
<keyword evidence="5" id="KW-0255">Endonuclease</keyword>
<name>A0ABW8TKZ5_9CLOT</name>
<sequence>MKIDAIGKVIHGATISRIESKSGEEFYTYPVFTMQELSRETGQYGIKEEFQEVNIIKEKFDKSFLSEINMVVIGLTSYKALVIGDQNKGKLITSNFAIIEFNKNIIDPFYFSWYFNEHPKIEKQLRVAMQGSIIRALSIQMLRELDITVPSLEKQEKIGRLYYLRKRKEKLLFEKKSLEELFYKQLIVDKLKEDSKCQ</sequence>
<keyword evidence="5" id="KW-0378">Hydrolase</keyword>
<keyword evidence="2" id="KW-0680">Restriction system</keyword>
<protein>
    <submittedName>
        <fullName evidence="5">Restriction endonuclease subunit S</fullName>
        <ecNumber evidence="5">3.1.21.-</ecNumber>
    </submittedName>
</protein>
<keyword evidence="3" id="KW-0238">DNA-binding</keyword>
<dbReference type="RefSeq" id="WP_406789587.1">
    <property type="nucleotide sequence ID" value="NZ_JBJIAA010000022.1"/>
</dbReference>
<organism evidence="5 6">
    <name type="scientific">Clostridium neuense</name>
    <dbReference type="NCBI Taxonomy" id="1728934"/>
    <lineage>
        <taxon>Bacteria</taxon>
        <taxon>Bacillati</taxon>
        <taxon>Bacillota</taxon>
        <taxon>Clostridia</taxon>
        <taxon>Eubacteriales</taxon>
        <taxon>Clostridiaceae</taxon>
        <taxon>Clostridium</taxon>
    </lineage>
</organism>
<gene>
    <name evidence="5" type="ORF">ACJDT4_21200</name>
</gene>
<dbReference type="InterPro" id="IPR000055">
    <property type="entry name" value="Restrct_endonuc_typeI_TRD"/>
</dbReference>
<evidence type="ECO:0000256" key="2">
    <source>
        <dbReference type="ARBA" id="ARBA00022747"/>
    </source>
</evidence>
<comment type="similarity">
    <text evidence="1">Belongs to the type-I restriction system S methylase family.</text>
</comment>
<evidence type="ECO:0000259" key="4">
    <source>
        <dbReference type="Pfam" id="PF01420"/>
    </source>
</evidence>
<accession>A0ABW8TKZ5</accession>
<keyword evidence="6" id="KW-1185">Reference proteome</keyword>
<evidence type="ECO:0000313" key="5">
    <source>
        <dbReference type="EMBL" id="MFL0252928.1"/>
    </source>
</evidence>
<dbReference type="EC" id="3.1.21.-" evidence="5"/>
<evidence type="ECO:0000256" key="3">
    <source>
        <dbReference type="ARBA" id="ARBA00023125"/>
    </source>
</evidence>
<proteinExistence type="inferred from homology"/>